<dbReference type="RefSeq" id="WP_304220188.1">
    <property type="nucleotide sequence ID" value="NZ_JBHUEK010000007.1"/>
</dbReference>
<feature type="domain" description="Sporulation stage II protein D amidase enhancer LytB N-terminal" evidence="1">
    <location>
        <begin position="119"/>
        <end position="201"/>
    </location>
</feature>
<evidence type="ECO:0000313" key="3">
    <source>
        <dbReference type="Proteomes" id="UP001597227"/>
    </source>
</evidence>
<dbReference type="InterPro" id="IPR013693">
    <property type="entry name" value="SpoIID/LytB_N"/>
</dbReference>
<dbReference type="InterPro" id="IPR051922">
    <property type="entry name" value="Bact_Sporulation_Assoc"/>
</dbReference>
<sequence length="419" mass="48170">MKKILFFTCMFLFAFDLYQGSAKELVRVRLENFVGDTKEIQMRITGDYFTIDPTLSLQEGVNYRLYVKKGNLYLRGGKVNQQVDHSFLLIPRNYDENHRVYIDERPYLGAMEFQVENNHYVRPVNQLPLEDYLKGVVPLEVFSSWNIEALKAQALAARTYAVSRMKEDMDDTTFYQVYGGYAWNARTTQAVEATRGQVITYKNKLIDAFYSASNGGMTENNKNVWGGKSRSFYPIKEDPFDPVHPWEFTLSKTQINLEDIDWDSIDGFDGLQEKDKEIAAAMKRSINRQGYPGDIAILSIPKFEVNTKKYHSKRSVTGSIEVEFLQRLIDGTILLGNVTLHDVNLNRIRPMIGGTIFKSYYIDSLESDDTKYVMRGRGYGHGVGMSQWGASIMGDKGKNYDEIIQFYFPGTSITNYERK</sequence>
<dbReference type="EMBL" id="JBHUEK010000007">
    <property type="protein sequence ID" value="MFD1778003.1"/>
    <property type="molecule type" value="Genomic_DNA"/>
</dbReference>
<accession>A0ABW4MJK9</accession>
<dbReference type="PANTHER" id="PTHR30032">
    <property type="entry name" value="N-ACETYLMURAMOYL-L-ALANINE AMIDASE-RELATED"/>
    <property type="match status" value="1"/>
</dbReference>
<organism evidence="2 3">
    <name type="scientific">Fredinandcohnia salidurans</name>
    <dbReference type="NCBI Taxonomy" id="2595041"/>
    <lineage>
        <taxon>Bacteria</taxon>
        <taxon>Bacillati</taxon>
        <taxon>Bacillota</taxon>
        <taxon>Bacilli</taxon>
        <taxon>Bacillales</taxon>
        <taxon>Bacillaceae</taxon>
        <taxon>Fredinandcohnia</taxon>
    </lineage>
</organism>
<comment type="caution">
    <text evidence="2">The sequence shown here is derived from an EMBL/GenBank/DDBJ whole genome shotgun (WGS) entry which is preliminary data.</text>
</comment>
<protein>
    <submittedName>
        <fullName evidence="2">SpoIID/LytB domain-containing protein</fullName>
    </submittedName>
</protein>
<evidence type="ECO:0000259" key="1">
    <source>
        <dbReference type="Pfam" id="PF08486"/>
    </source>
</evidence>
<name>A0ABW4MJK9_9BACI</name>
<dbReference type="Pfam" id="PF08486">
    <property type="entry name" value="SpoIID"/>
    <property type="match status" value="1"/>
</dbReference>
<dbReference type="PANTHER" id="PTHR30032:SF4">
    <property type="entry name" value="AMIDASE ENHANCER"/>
    <property type="match status" value="1"/>
</dbReference>
<keyword evidence="3" id="KW-1185">Reference proteome</keyword>
<dbReference type="InterPro" id="IPR013486">
    <property type="entry name" value="SpoIID/LytB"/>
</dbReference>
<dbReference type="Proteomes" id="UP001597227">
    <property type="component" value="Unassembled WGS sequence"/>
</dbReference>
<proteinExistence type="predicted"/>
<evidence type="ECO:0000313" key="2">
    <source>
        <dbReference type="EMBL" id="MFD1778003.1"/>
    </source>
</evidence>
<dbReference type="NCBIfam" id="TIGR02669">
    <property type="entry name" value="SpoIID_LytB"/>
    <property type="match status" value="1"/>
</dbReference>
<reference evidence="3" key="1">
    <citation type="journal article" date="2019" name="Int. J. Syst. Evol. Microbiol.">
        <title>The Global Catalogue of Microorganisms (GCM) 10K type strain sequencing project: providing services to taxonomists for standard genome sequencing and annotation.</title>
        <authorList>
            <consortium name="The Broad Institute Genomics Platform"/>
            <consortium name="The Broad Institute Genome Sequencing Center for Infectious Disease"/>
            <person name="Wu L."/>
            <person name="Ma J."/>
        </authorList>
    </citation>
    <scope>NUCLEOTIDE SEQUENCE [LARGE SCALE GENOMIC DNA]</scope>
    <source>
        <strain evidence="3">CCUG 15531</strain>
    </source>
</reference>
<gene>
    <name evidence="2" type="ORF">ACFSFW_04930</name>
</gene>